<proteinExistence type="inferred from homology"/>
<organism evidence="4">
    <name type="scientific">Candidatus Thiothrix putei</name>
    <dbReference type="NCBI Taxonomy" id="3080811"/>
    <lineage>
        <taxon>Bacteria</taxon>
        <taxon>Pseudomonadati</taxon>
        <taxon>Pseudomonadota</taxon>
        <taxon>Gammaproteobacteria</taxon>
        <taxon>Thiotrichales</taxon>
        <taxon>Thiotrichaceae</taxon>
        <taxon>Thiothrix</taxon>
    </lineage>
</organism>
<gene>
    <name evidence="4" type="ORF">QJT81_17870</name>
</gene>
<dbReference type="KEGG" id="tput:QJT81_17870"/>
<evidence type="ECO:0000256" key="1">
    <source>
        <dbReference type="ARBA" id="ARBA00007734"/>
    </source>
</evidence>
<dbReference type="Gene3D" id="1.10.530.10">
    <property type="match status" value="1"/>
</dbReference>
<dbReference type="SMART" id="SM00257">
    <property type="entry name" value="LysM"/>
    <property type="match status" value="1"/>
</dbReference>
<dbReference type="InterPro" id="IPR023346">
    <property type="entry name" value="Lysozyme-like_dom_sf"/>
</dbReference>
<evidence type="ECO:0000313" key="4">
    <source>
        <dbReference type="EMBL" id="WGZ93637.1"/>
    </source>
</evidence>
<dbReference type="GO" id="GO:0000270">
    <property type="term" value="P:peptidoglycan metabolic process"/>
    <property type="evidence" value="ECO:0007669"/>
    <property type="project" value="InterPro"/>
</dbReference>
<dbReference type="SUPFAM" id="SSF53955">
    <property type="entry name" value="Lysozyme-like"/>
    <property type="match status" value="1"/>
</dbReference>
<name>A0AA95HA01_9GAMM</name>
<evidence type="ECO:0000259" key="3">
    <source>
        <dbReference type="PROSITE" id="PS51782"/>
    </source>
</evidence>
<feature type="region of interest" description="Disordered" evidence="2">
    <location>
        <begin position="26"/>
        <end position="45"/>
    </location>
</feature>
<feature type="domain" description="LysM" evidence="3">
    <location>
        <begin position="381"/>
        <end position="424"/>
    </location>
</feature>
<dbReference type="PANTHER" id="PTHR37423">
    <property type="entry name" value="SOLUBLE LYTIC MUREIN TRANSGLYCOSYLASE-RELATED"/>
    <property type="match status" value="1"/>
</dbReference>
<dbReference type="InterPro" id="IPR036779">
    <property type="entry name" value="LysM_dom_sf"/>
</dbReference>
<dbReference type="PROSITE" id="PS00922">
    <property type="entry name" value="TRANSGLYCOSYLASE"/>
    <property type="match status" value="1"/>
</dbReference>
<reference evidence="4" key="2">
    <citation type="submission" date="2023-04" db="EMBL/GenBank/DDBJ databases">
        <authorList>
            <person name="Beletskiy A.V."/>
            <person name="Mardanov A.V."/>
            <person name="Ravin N.V."/>
        </authorList>
    </citation>
    <scope>NUCLEOTIDE SEQUENCE</scope>
    <source>
        <strain evidence="4">GKL-02</strain>
    </source>
</reference>
<dbReference type="CDD" id="cd16894">
    <property type="entry name" value="MltD-like"/>
    <property type="match status" value="1"/>
</dbReference>
<dbReference type="GO" id="GO:0016020">
    <property type="term" value="C:membrane"/>
    <property type="evidence" value="ECO:0007669"/>
    <property type="project" value="InterPro"/>
</dbReference>
<dbReference type="InterPro" id="IPR018392">
    <property type="entry name" value="LysM"/>
</dbReference>
<dbReference type="EMBL" id="CP124756">
    <property type="protein sequence ID" value="WGZ93637.1"/>
    <property type="molecule type" value="Genomic_DNA"/>
</dbReference>
<reference evidence="4" key="1">
    <citation type="journal article" date="2023" name="Int. J. Mol. Sci.">
        <title>Metagenomics Revealed a New Genus 'Candidatus Thiocaldithrix dubininis' gen. nov., sp. nov. and a New Species 'Candidatus Thiothrix putei' sp. nov. in the Family Thiotrichaceae, Some Members of Which Have Traits of Both Na+- and H+-Motive Energetics.</title>
        <authorList>
            <person name="Ravin N.V."/>
            <person name="Muntyan M.S."/>
            <person name="Smolyakov D.D."/>
            <person name="Rudenko T.S."/>
            <person name="Beletsky A.V."/>
            <person name="Mardanov A.V."/>
            <person name="Grabovich M.Y."/>
        </authorList>
    </citation>
    <scope>NUCLEOTIDE SEQUENCE</scope>
    <source>
        <strain evidence="4">GKL-02</strain>
    </source>
</reference>
<dbReference type="Gene3D" id="3.10.350.10">
    <property type="entry name" value="LysM domain"/>
    <property type="match status" value="1"/>
</dbReference>
<dbReference type="CDD" id="cd00118">
    <property type="entry name" value="LysM"/>
    <property type="match status" value="1"/>
</dbReference>
<dbReference type="InterPro" id="IPR000189">
    <property type="entry name" value="Transglyc_AS"/>
</dbReference>
<dbReference type="Proteomes" id="UP001301326">
    <property type="component" value="Chromosome"/>
</dbReference>
<dbReference type="AlphaFoldDB" id="A0AA95HA01"/>
<sequence length="435" mass="48359">MITISKPAFIAASIITLFTGSGCSSHMGKPEQASKQPTLRKASLHSTSLANDAQTSIQQQAQQKPVLDNDFDTWERVFRGFKLNNQYSQHPHVQRFVQYYGRNPAQLNLLSERASVFLHMIVHEVERRDMPSELALLPFVESAFDADVFSHAGAAGLWQFIPDTGRRYGLQQAISYDARMDPFAATGAALTYLQKLNNDFNGDWLLALAAYNCGENRVQREIDRNRAKGLPTTFWHLSLPKETREYVPRLLAFKELIGNAPRYGITLPETPNSARLAQLRIDKPVDLRQAALQAGLAADTLLNLNPCFRTGITTPQYSNRIVLPRQYAKQLVQAIEALPPAANNRIYASKSSSGYNKLATTRMGKKKSSQLAKANTKSSVKVHTVRRGDTLQSIALRHGTTVKTLMKHNSKRTSKLKVGERLDVIASVSGVNAQS</sequence>
<dbReference type="GO" id="GO:0008933">
    <property type="term" value="F:peptidoglycan lytic transglycosylase activity"/>
    <property type="evidence" value="ECO:0007669"/>
    <property type="project" value="InterPro"/>
</dbReference>
<protein>
    <submittedName>
        <fullName evidence="4">Transglycosylase SLT domain-containing protein</fullName>
    </submittedName>
</protein>
<comment type="similarity">
    <text evidence="1">Belongs to the transglycosylase Slt family.</text>
</comment>
<dbReference type="PROSITE" id="PS51782">
    <property type="entry name" value="LYSM"/>
    <property type="match status" value="1"/>
</dbReference>
<evidence type="ECO:0000256" key="2">
    <source>
        <dbReference type="SAM" id="MobiDB-lite"/>
    </source>
</evidence>
<dbReference type="Pfam" id="PF01476">
    <property type="entry name" value="LysM"/>
    <property type="match status" value="1"/>
</dbReference>
<dbReference type="SUPFAM" id="SSF54106">
    <property type="entry name" value="LysM domain"/>
    <property type="match status" value="1"/>
</dbReference>
<accession>A0AA95HA01</accession>
<dbReference type="PROSITE" id="PS51257">
    <property type="entry name" value="PROKAR_LIPOPROTEIN"/>
    <property type="match status" value="1"/>
</dbReference>
<dbReference type="InterPro" id="IPR008258">
    <property type="entry name" value="Transglycosylase_SLT_dom_1"/>
</dbReference>
<dbReference type="Pfam" id="PF01464">
    <property type="entry name" value="SLT"/>
    <property type="match status" value="1"/>
</dbReference>
<dbReference type="PANTHER" id="PTHR37423:SF2">
    <property type="entry name" value="MEMBRANE-BOUND LYTIC MUREIN TRANSGLYCOSYLASE C"/>
    <property type="match status" value="1"/>
</dbReference>